<dbReference type="AlphaFoldDB" id="A0AAW6TVF9"/>
<evidence type="ECO:0000313" key="5">
    <source>
        <dbReference type="EMBL" id="MDI6448600.1"/>
    </source>
</evidence>
<dbReference type="GO" id="GO:0006633">
    <property type="term" value="P:fatty acid biosynthetic process"/>
    <property type="evidence" value="ECO:0007669"/>
    <property type="project" value="InterPro"/>
</dbReference>
<dbReference type="EMBL" id="JASCXX010000005">
    <property type="protein sequence ID" value="MDI6448600.1"/>
    <property type="molecule type" value="Genomic_DNA"/>
</dbReference>
<dbReference type="Proteomes" id="UP001431776">
    <property type="component" value="Unassembled WGS sequence"/>
</dbReference>
<dbReference type="PROSITE" id="PS52004">
    <property type="entry name" value="KS3_2"/>
    <property type="match status" value="1"/>
</dbReference>
<evidence type="ECO:0000256" key="2">
    <source>
        <dbReference type="ARBA" id="ARBA00022679"/>
    </source>
</evidence>
<protein>
    <submittedName>
        <fullName evidence="5">Beta-ketoacyl-[acyl-carrier-protein] synthase family protein</fullName>
        <ecNumber evidence="5">2.3.1.-</ecNumber>
    </submittedName>
</protein>
<dbReference type="Pfam" id="PF02801">
    <property type="entry name" value="Ketoacyl-synt_C"/>
    <property type="match status" value="1"/>
</dbReference>
<keyword evidence="6" id="KW-1185">Reference proteome</keyword>
<dbReference type="EC" id="2.3.1.-" evidence="5"/>
<evidence type="ECO:0000313" key="6">
    <source>
        <dbReference type="Proteomes" id="UP001431776"/>
    </source>
</evidence>
<dbReference type="GO" id="GO:0004315">
    <property type="term" value="F:3-oxoacyl-[acyl-carrier-protein] synthase activity"/>
    <property type="evidence" value="ECO:0007669"/>
    <property type="project" value="InterPro"/>
</dbReference>
<sequence length="396" mass="41619">MTHASKAIPITGLGCLCAAGGTVPEVVETLFAGQRNVQYRPAGGHRYPVFQLASKDAPPGYFEGPECERCGRLAVTAAREALVHAGLTDEHLQTRTVGVCIGTTVGSAMNNEAFYRLFREGRMPGIEPIRRYLRTNPASMVARALGLTGPCQTIVNACSSGSVAIGHAGAWVKAGICDVAIAGGADMLCNVIHAGFLSLLITDSEPCRPFDRHRQGLNLGEGAGVVVLESEQSVRRRDAAVQARLCGYGNACDAYHISAPEPTGRGLKQAIALAMAEAQVAPHEIDFINAHGTGTPENDRVEGRVFPELFPGVPFSSTKGFTGHTLGASGGIEAVITTMCLQRKQVVANIGFEEPDPEFAGQPVVENTPIRGRYGLSDSVAFGGNNAVLILQEAGA</sequence>
<comment type="caution">
    <text evidence="5">The sequence shown here is derived from an EMBL/GenBank/DDBJ whole genome shotgun (WGS) entry which is preliminary data.</text>
</comment>
<dbReference type="InterPro" id="IPR014031">
    <property type="entry name" value="Ketoacyl_synth_C"/>
</dbReference>
<reference evidence="5" key="1">
    <citation type="submission" date="2023-05" db="EMBL/GenBank/DDBJ databases">
        <title>Anaerotaeda fermentans gen. nov., sp. nov., a novel anaerobic planctomycete of the new family within the order Sedimentisphaerales isolated from Taman Peninsula, Russia.</title>
        <authorList>
            <person name="Khomyakova M.A."/>
            <person name="Merkel A.Y."/>
            <person name="Slobodkin A.I."/>
        </authorList>
    </citation>
    <scope>NUCLEOTIDE SEQUENCE</scope>
    <source>
        <strain evidence="5">M17dextr</strain>
    </source>
</reference>
<feature type="domain" description="Ketosynthase family 3 (KS3)" evidence="4">
    <location>
        <begin position="5"/>
        <end position="393"/>
    </location>
</feature>
<dbReference type="InterPro" id="IPR020841">
    <property type="entry name" value="PKS_Beta-ketoAc_synthase_dom"/>
</dbReference>
<accession>A0AAW6TVF9</accession>
<dbReference type="PANTHER" id="PTHR11712">
    <property type="entry name" value="POLYKETIDE SYNTHASE-RELATED"/>
    <property type="match status" value="1"/>
</dbReference>
<evidence type="ECO:0000256" key="3">
    <source>
        <dbReference type="RuleBase" id="RU003694"/>
    </source>
</evidence>
<dbReference type="Gene3D" id="3.40.47.10">
    <property type="match status" value="1"/>
</dbReference>
<gene>
    <name evidence="5" type="ORF">QJ522_06055</name>
</gene>
<dbReference type="InterPro" id="IPR000794">
    <property type="entry name" value="Beta-ketoacyl_synthase"/>
</dbReference>
<keyword evidence="5" id="KW-0012">Acyltransferase</keyword>
<dbReference type="SMART" id="SM00825">
    <property type="entry name" value="PKS_KS"/>
    <property type="match status" value="1"/>
</dbReference>
<proteinExistence type="inferred from homology"/>
<name>A0AAW6TVF9_9BACT</name>
<organism evidence="5 6">
    <name type="scientific">Anaerobaca lacustris</name>
    <dbReference type="NCBI Taxonomy" id="3044600"/>
    <lineage>
        <taxon>Bacteria</taxon>
        <taxon>Pseudomonadati</taxon>
        <taxon>Planctomycetota</taxon>
        <taxon>Phycisphaerae</taxon>
        <taxon>Sedimentisphaerales</taxon>
        <taxon>Anaerobacaceae</taxon>
        <taxon>Anaerobaca</taxon>
    </lineage>
</organism>
<dbReference type="InterPro" id="IPR016039">
    <property type="entry name" value="Thiolase-like"/>
</dbReference>
<dbReference type="SUPFAM" id="SSF53901">
    <property type="entry name" value="Thiolase-like"/>
    <property type="match status" value="1"/>
</dbReference>
<dbReference type="CDD" id="cd00834">
    <property type="entry name" value="KAS_I_II"/>
    <property type="match status" value="1"/>
</dbReference>
<comment type="similarity">
    <text evidence="1 3">Belongs to the thiolase-like superfamily. Beta-ketoacyl-ACP synthases family.</text>
</comment>
<dbReference type="InterPro" id="IPR014030">
    <property type="entry name" value="Ketoacyl_synth_N"/>
</dbReference>
<dbReference type="RefSeq" id="WP_349244011.1">
    <property type="nucleotide sequence ID" value="NZ_JASCXX010000005.1"/>
</dbReference>
<dbReference type="InterPro" id="IPR018201">
    <property type="entry name" value="Ketoacyl_synth_AS"/>
</dbReference>
<evidence type="ECO:0000259" key="4">
    <source>
        <dbReference type="PROSITE" id="PS52004"/>
    </source>
</evidence>
<dbReference type="PANTHER" id="PTHR11712:SF347">
    <property type="entry name" value="BETA KETOACYL-ACYL CARRIER PROTEIN SYNTHASE"/>
    <property type="match status" value="1"/>
</dbReference>
<dbReference type="Pfam" id="PF00109">
    <property type="entry name" value="ketoacyl-synt"/>
    <property type="match status" value="1"/>
</dbReference>
<dbReference type="PROSITE" id="PS00606">
    <property type="entry name" value="KS3_1"/>
    <property type="match status" value="1"/>
</dbReference>
<evidence type="ECO:0000256" key="1">
    <source>
        <dbReference type="ARBA" id="ARBA00008467"/>
    </source>
</evidence>
<keyword evidence="2 3" id="KW-0808">Transferase</keyword>